<evidence type="ECO:0000313" key="4">
    <source>
        <dbReference type="Proteomes" id="UP000045706"/>
    </source>
</evidence>
<dbReference type="PANTHER" id="PTHR36223">
    <property type="entry name" value="BETA-LACTAMASE-TYPE TRANSPEPTIDASE FOLD DOMAIN CONTAINING PROTEIN"/>
    <property type="match status" value="1"/>
</dbReference>
<dbReference type="AlphaFoldDB" id="A0A0G4NF83"/>
<feature type="compositionally biased region" description="Basic and acidic residues" evidence="1">
    <location>
        <begin position="175"/>
        <end position="193"/>
    </location>
</feature>
<protein>
    <recommendedName>
        <fullName evidence="2">DUF7918 domain-containing protein</fullName>
    </recommendedName>
</protein>
<feature type="region of interest" description="Disordered" evidence="1">
    <location>
        <begin position="175"/>
        <end position="197"/>
    </location>
</feature>
<evidence type="ECO:0000256" key="1">
    <source>
        <dbReference type="SAM" id="MobiDB-lite"/>
    </source>
</evidence>
<evidence type="ECO:0000313" key="3">
    <source>
        <dbReference type="EMBL" id="CRK45044.1"/>
    </source>
</evidence>
<dbReference type="Pfam" id="PF25534">
    <property type="entry name" value="DUF7918"/>
    <property type="match status" value="2"/>
</dbReference>
<organism evidence="3 4">
    <name type="scientific">Verticillium longisporum</name>
    <name type="common">Verticillium dahliae var. longisporum</name>
    <dbReference type="NCBI Taxonomy" id="100787"/>
    <lineage>
        <taxon>Eukaryota</taxon>
        <taxon>Fungi</taxon>
        <taxon>Dikarya</taxon>
        <taxon>Ascomycota</taxon>
        <taxon>Pezizomycotina</taxon>
        <taxon>Sordariomycetes</taxon>
        <taxon>Hypocreomycetidae</taxon>
        <taxon>Glomerellales</taxon>
        <taxon>Plectosphaerellaceae</taxon>
        <taxon>Verticillium</taxon>
    </lineage>
</organism>
<dbReference type="InterPro" id="IPR057678">
    <property type="entry name" value="DUF7918"/>
</dbReference>
<dbReference type="Proteomes" id="UP000045706">
    <property type="component" value="Unassembled WGS sequence"/>
</dbReference>
<feature type="domain" description="DUF7918" evidence="2">
    <location>
        <begin position="365"/>
        <end position="601"/>
    </location>
</feature>
<feature type="compositionally biased region" description="Basic and acidic residues" evidence="1">
    <location>
        <begin position="635"/>
        <end position="659"/>
    </location>
</feature>
<gene>
    <name evidence="3" type="ORF">BN1723_006414</name>
</gene>
<feature type="region of interest" description="Disordered" evidence="1">
    <location>
        <begin position="635"/>
        <end position="667"/>
    </location>
</feature>
<evidence type="ECO:0000259" key="2">
    <source>
        <dbReference type="Pfam" id="PF25534"/>
    </source>
</evidence>
<sequence length="689" mass="77854">MRHQDLPSINVAVRLMGDYGDAYEYPDPSPHLGYKGSTDGRAQREMSTFIESKDDNGFEIVISVDDDPSLDEWIYDEFCLEFQLLVDGSHMGKRNVKACNLRRNGRSYTYTTQFIGAKGPGRDSYQKELRRFVFSSLATVVDETSPEEIALSKALGTIEIVVRWVEFTGFVSSTRDRQQDGRDNTYKQTDHRMSTSGYPYSEISEEALKGRALSHSTSYAIPEDITGHGGGRRPRTRIVDRGRPVVSYLFKYRSMEGLKQEGVVQRTPPPDYDDAVPKMESLPQHEIERLARVKLIQMKRDHDRQREPLTNLGTNEAARRSGKRHIDEVYSLNEEVEGDTSRSFRRPKTWNHTLGTMPIDREVPGIDAWVEVNGQRAEAYNDDDVSSREVNDMPARYQVFKYIESIDNASFTVQAHLSREVTQHAPPPCDTVIGELFVDGKHVASKCSSVRPGRAPIDRLQFDGKKVESRSRAGYVHLLKLVFSAVSTVDDTDTARIASDLEAAKHLGLIQLRFFTGVDIGHTMAQRPDSTIPTSTSELAEKSLKGKAISHGTSRFSHGADLPASRHVMVDYVLGRQAFAVINFKYRSRRALQQELILPRTPSPDPELQVLEGMSTEQVRRLAAEHLHSLHEPTQVKEENQAVAKTEKKPSVKRERDEVDLTMPPSQREWKYTRTANGARAVDLTEDDD</sequence>
<accession>A0A0G4NF83</accession>
<feature type="domain" description="DUF7918" evidence="2">
    <location>
        <begin position="22"/>
        <end position="267"/>
    </location>
</feature>
<name>A0A0G4NF83_VERLO</name>
<reference evidence="4" key="1">
    <citation type="submission" date="2015-05" db="EMBL/GenBank/DDBJ databases">
        <authorList>
            <person name="Fogelqvist Johan"/>
        </authorList>
    </citation>
    <scope>NUCLEOTIDE SEQUENCE [LARGE SCALE GENOMIC DNA]</scope>
</reference>
<dbReference type="EMBL" id="CVQI01034495">
    <property type="protein sequence ID" value="CRK45044.1"/>
    <property type="molecule type" value="Genomic_DNA"/>
</dbReference>
<proteinExistence type="predicted"/>
<dbReference type="PANTHER" id="PTHR36223:SF1">
    <property type="entry name" value="TRANSCRIPTION ELONGATION FACTOR EAF N-TERMINAL DOMAIN-CONTAINING PROTEIN"/>
    <property type="match status" value="1"/>
</dbReference>